<feature type="region of interest" description="Disordered" evidence="3">
    <location>
        <begin position="613"/>
        <end position="633"/>
    </location>
</feature>
<evidence type="ECO:0000256" key="2">
    <source>
        <dbReference type="RuleBase" id="RU000682"/>
    </source>
</evidence>
<feature type="region of interest" description="Disordered" evidence="3">
    <location>
        <begin position="126"/>
        <end position="228"/>
    </location>
</feature>
<comment type="subcellular location">
    <subcellularLocation>
        <location evidence="1 2">Nucleus</location>
    </subcellularLocation>
</comment>
<feature type="compositionally biased region" description="Basic residues" evidence="3">
    <location>
        <begin position="19"/>
        <end position="32"/>
    </location>
</feature>
<feature type="DNA-binding region" description="Homeobox" evidence="1">
    <location>
        <begin position="293"/>
        <end position="352"/>
    </location>
</feature>
<evidence type="ECO:0000313" key="6">
    <source>
        <dbReference type="Proteomes" id="UP001388673"/>
    </source>
</evidence>
<dbReference type="EMBL" id="JBCAWK010000012">
    <property type="protein sequence ID" value="KAK8845429.1"/>
    <property type="molecule type" value="Genomic_DNA"/>
</dbReference>
<accession>A0AAW0YUT7</accession>
<dbReference type="GO" id="GO:1990837">
    <property type="term" value="F:sequence-specific double-stranded DNA binding"/>
    <property type="evidence" value="ECO:0007669"/>
    <property type="project" value="TreeGrafter"/>
</dbReference>
<dbReference type="PANTHER" id="PTHR46255:SF3">
    <property type="entry name" value="HOMEOBOX DOMAIN-CONTAINING PROTEIN"/>
    <property type="match status" value="1"/>
</dbReference>
<reference evidence="5 6" key="1">
    <citation type="journal article" date="2024" name="bioRxiv">
        <title>Comparative genomics of Cryptococcus and Kwoniella reveals pathogenesis evolution and contrasting karyotype dynamics via intercentromeric recombination or chromosome fusion.</title>
        <authorList>
            <person name="Coelho M.A."/>
            <person name="David-Palma M."/>
            <person name="Shea T."/>
            <person name="Bowers K."/>
            <person name="McGinley-Smith S."/>
            <person name="Mohammad A.W."/>
            <person name="Gnirke A."/>
            <person name="Yurkov A.M."/>
            <person name="Nowrousian M."/>
            <person name="Sun S."/>
            <person name="Cuomo C.A."/>
            <person name="Heitman J."/>
        </authorList>
    </citation>
    <scope>NUCLEOTIDE SEQUENCE [LARGE SCALE GENOMIC DNA]</scope>
    <source>
        <strain evidence="5 6">CBS 13917</strain>
    </source>
</reference>
<evidence type="ECO:0000313" key="5">
    <source>
        <dbReference type="EMBL" id="KAK8845429.1"/>
    </source>
</evidence>
<dbReference type="InterPro" id="IPR001356">
    <property type="entry name" value="HD"/>
</dbReference>
<proteinExistence type="predicted"/>
<dbReference type="InterPro" id="IPR052631">
    <property type="entry name" value="Paired_homeobox_Bicoid"/>
</dbReference>
<dbReference type="PROSITE" id="PS50071">
    <property type="entry name" value="HOMEOBOX_2"/>
    <property type="match status" value="1"/>
</dbReference>
<keyword evidence="1 2" id="KW-0238">DNA-binding</keyword>
<dbReference type="SMART" id="SM00389">
    <property type="entry name" value="HOX"/>
    <property type="match status" value="1"/>
</dbReference>
<keyword evidence="6" id="KW-1185">Reference proteome</keyword>
<dbReference type="AlphaFoldDB" id="A0AAW0YUT7"/>
<evidence type="ECO:0000256" key="3">
    <source>
        <dbReference type="SAM" id="MobiDB-lite"/>
    </source>
</evidence>
<feature type="region of interest" description="Disordered" evidence="3">
    <location>
        <begin position="545"/>
        <end position="585"/>
    </location>
</feature>
<dbReference type="PANTHER" id="PTHR46255">
    <property type="entry name" value="SHORT STATURE HOMEOBOX"/>
    <property type="match status" value="1"/>
</dbReference>
<dbReference type="GO" id="GO:0005634">
    <property type="term" value="C:nucleus"/>
    <property type="evidence" value="ECO:0007669"/>
    <property type="project" value="UniProtKB-SubCell"/>
</dbReference>
<dbReference type="InterPro" id="IPR009057">
    <property type="entry name" value="Homeodomain-like_sf"/>
</dbReference>
<dbReference type="Proteomes" id="UP001388673">
    <property type="component" value="Unassembled WGS sequence"/>
</dbReference>
<dbReference type="Gene3D" id="1.10.10.60">
    <property type="entry name" value="Homeodomain-like"/>
    <property type="match status" value="1"/>
</dbReference>
<feature type="domain" description="Homeobox" evidence="4">
    <location>
        <begin position="291"/>
        <end position="351"/>
    </location>
</feature>
<evidence type="ECO:0000256" key="1">
    <source>
        <dbReference type="PROSITE-ProRule" id="PRU00108"/>
    </source>
</evidence>
<dbReference type="RefSeq" id="XP_066800237.1">
    <property type="nucleotide sequence ID" value="XM_066949229.1"/>
</dbReference>
<dbReference type="Pfam" id="PF00046">
    <property type="entry name" value="Homeodomain"/>
    <property type="match status" value="1"/>
</dbReference>
<feature type="compositionally biased region" description="Basic and acidic residues" evidence="3">
    <location>
        <begin position="680"/>
        <end position="691"/>
    </location>
</feature>
<feature type="region of interest" description="Disordered" evidence="3">
    <location>
        <begin position="1"/>
        <end position="53"/>
    </location>
</feature>
<dbReference type="CDD" id="cd00086">
    <property type="entry name" value="homeodomain"/>
    <property type="match status" value="1"/>
</dbReference>
<protein>
    <recommendedName>
        <fullName evidence="4">Homeobox domain-containing protein</fullName>
    </recommendedName>
</protein>
<feature type="compositionally biased region" description="Polar residues" evidence="3">
    <location>
        <begin position="562"/>
        <end position="572"/>
    </location>
</feature>
<feature type="region of interest" description="Disordered" evidence="3">
    <location>
        <begin position="668"/>
        <end position="708"/>
    </location>
</feature>
<dbReference type="KEGG" id="kne:92183400"/>
<keyword evidence="1 2" id="KW-0371">Homeobox</keyword>
<gene>
    <name evidence="5" type="ORF">IAR55_006142</name>
</gene>
<keyword evidence="1 2" id="KW-0539">Nucleus</keyword>
<name>A0AAW0YUT7_9TREE</name>
<organism evidence="5 6">
    <name type="scientific">Kwoniella newhampshirensis</name>
    <dbReference type="NCBI Taxonomy" id="1651941"/>
    <lineage>
        <taxon>Eukaryota</taxon>
        <taxon>Fungi</taxon>
        <taxon>Dikarya</taxon>
        <taxon>Basidiomycota</taxon>
        <taxon>Agaricomycotina</taxon>
        <taxon>Tremellomycetes</taxon>
        <taxon>Tremellales</taxon>
        <taxon>Cryptococcaceae</taxon>
        <taxon>Kwoniella</taxon>
    </lineage>
</organism>
<sequence>MDQGKTGWSIPTELPSPKPLHHLRSSSRSRRGRSADTFNTPHHAKSTGTGAAYRPYTSASIQVPPPFNSYAFTSRYGDPDPWSKHRVSIDDVVALRRHELEPPPLAEEAIQERRSFALRLSTKPSWSGKDNILSRGPNPPLPNALRPHNLALTAPSSDSRAHTAVHGHQYGLSDTSRKLESPSLSIQSTNHHLRIGLPPKADPGPLVSHLEASDIDSGRPNLPLPRAPVVPPPLRAETFPLALTQSQSSHRSIPPEDVQGDLSLSPTASSLSQADQGDMSTPVEEEFLPKPKKKRIRALMTHTQQAGLSKLWKKTKFPTGGDREKLGAEIGLTSRQVQVWFQNQRQKGRKTLVINGGIPEGEDPADYEDLQKSPRARRLSKEQEERIAAWAGSSSTVSTMQSSLFDPPYSEGLTYQSSERCSSSWSSKERQLEHTEDPWSPAAAVYNGHHHSSLGYFHSSPPQHVMYGSIGTSSPLVKVDHDDISISDGTSVRNRQERGSRSDRFYHPYISHSHSHEDRDYSLIPQRSSGILSNWDHHFPSGIAPAKSRSVSSPIKPPRSLGTVSRPNSLSSLKGRPSGFLEQRRSFSSTSLRTLKLAPLSTITCESRSDYKIRGHRRSISRSESPGDTRARPIHLPSTLAHLALTGPVDHRIVSGKRNLPCIEFRIGSPNAQSMKRKRERSEENPLEVKTDGSGSRATACDGNWGTD</sequence>
<evidence type="ECO:0000259" key="4">
    <source>
        <dbReference type="PROSITE" id="PS50071"/>
    </source>
</evidence>
<dbReference type="GeneID" id="92183400"/>
<comment type="caution">
    <text evidence="5">The sequence shown here is derived from an EMBL/GenBank/DDBJ whole genome shotgun (WGS) entry which is preliminary data.</text>
</comment>
<dbReference type="GO" id="GO:0000981">
    <property type="term" value="F:DNA-binding transcription factor activity, RNA polymerase II-specific"/>
    <property type="evidence" value="ECO:0007669"/>
    <property type="project" value="TreeGrafter"/>
</dbReference>
<feature type="compositionally biased region" description="Polar residues" evidence="3">
    <location>
        <begin position="262"/>
        <end position="279"/>
    </location>
</feature>
<dbReference type="SUPFAM" id="SSF46689">
    <property type="entry name" value="Homeodomain-like"/>
    <property type="match status" value="1"/>
</dbReference>
<feature type="region of interest" description="Disordered" evidence="3">
    <location>
        <begin position="244"/>
        <end position="286"/>
    </location>
</feature>